<evidence type="ECO:0000313" key="2">
    <source>
        <dbReference type="Proteomes" id="UP000759131"/>
    </source>
</evidence>
<dbReference type="EMBL" id="OC891525">
    <property type="protein sequence ID" value="CAD7646474.1"/>
    <property type="molecule type" value="Genomic_DNA"/>
</dbReference>
<dbReference type="SUPFAM" id="SSF56784">
    <property type="entry name" value="HAD-like"/>
    <property type="match status" value="1"/>
</dbReference>
<dbReference type="InterPro" id="IPR036412">
    <property type="entry name" value="HAD-like_sf"/>
</dbReference>
<organism evidence="1">
    <name type="scientific">Medioppia subpectinata</name>
    <dbReference type="NCBI Taxonomy" id="1979941"/>
    <lineage>
        <taxon>Eukaryota</taxon>
        <taxon>Metazoa</taxon>
        <taxon>Ecdysozoa</taxon>
        <taxon>Arthropoda</taxon>
        <taxon>Chelicerata</taxon>
        <taxon>Arachnida</taxon>
        <taxon>Acari</taxon>
        <taxon>Acariformes</taxon>
        <taxon>Sarcoptiformes</taxon>
        <taxon>Oribatida</taxon>
        <taxon>Brachypylina</taxon>
        <taxon>Oppioidea</taxon>
        <taxon>Oppiidae</taxon>
        <taxon>Medioppia</taxon>
    </lineage>
</organism>
<dbReference type="OrthoDB" id="272500at2759"/>
<proteinExistence type="predicted"/>
<keyword evidence="2" id="KW-1185">Reference proteome</keyword>
<evidence type="ECO:0000313" key="1">
    <source>
        <dbReference type="EMBL" id="CAD7646474.1"/>
    </source>
</evidence>
<dbReference type="PANTHER" id="PTHR20371:SF1">
    <property type="entry name" value="ENOLASE-PHOSPHATASE E1"/>
    <property type="match status" value="1"/>
</dbReference>
<dbReference type="EMBL" id="CAJPIZ010036950">
    <property type="protein sequence ID" value="CAG2121047.1"/>
    <property type="molecule type" value="Genomic_DNA"/>
</dbReference>
<accession>A0A7R9LRC9</accession>
<protein>
    <recommendedName>
        <fullName evidence="3">Enolase-phosphatase E1</fullName>
    </recommendedName>
</protein>
<reference evidence="1" key="1">
    <citation type="submission" date="2020-11" db="EMBL/GenBank/DDBJ databases">
        <authorList>
            <person name="Tran Van P."/>
        </authorList>
    </citation>
    <scope>NUCLEOTIDE SEQUENCE</scope>
</reference>
<feature type="non-terminal residue" evidence="1">
    <location>
        <position position="170"/>
    </location>
</feature>
<gene>
    <name evidence="1" type="ORF">OSB1V03_LOCUS20993</name>
</gene>
<evidence type="ECO:0008006" key="3">
    <source>
        <dbReference type="Google" id="ProtNLM"/>
    </source>
</evidence>
<dbReference type="Proteomes" id="UP000759131">
    <property type="component" value="Unassembled WGS sequence"/>
</dbReference>
<name>A0A7R9LRC9_9ACAR</name>
<dbReference type="Gene3D" id="1.10.720.60">
    <property type="match status" value="1"/>
</dbReference>
<dbReference type="Gene3D" id="3.40.50.1000">
    <property type="entry name" value="HAD superfamily/HAD-like"/>
    <property type="match status" value="1"/>
</dbReference>
<dbReference type="PANTHER" id="PTHR20371">
    <property type="entry name" value="ENOLASE-PHOSPHATASE E1"/>
    <property type="match status" value="1"/>
</dbReference>
<sequence length="170" mass="19443">MSKKLPKPKAIVIDIEGTTTDRKFVSRTLFPMIRQKFKEFLTKTIDKSETKELIKSLEKLQKSGKYQGMPVIESAGRKESTIASVENNVQWQLTSKLKTTELKSAELLCWVWLYESGLLKSHVYDDVSDALHEWKVRSGIKLYTYSSGMACAQKLLFCNTVRGNLYPLVD</sequence>
<dbReference type="GO" id="GO:0043874">
    <property type="term" value="F:acireductone synthase activity"/>
    <property type="evidence" value="ECO:0007669"/>
    <property type="project" value="TreeGrafter"/>
</dbReference>
<dbReference type="GO" id="GO:0019509">
    <property type="term" value="P:L-methionine salvage from methylthioadenosine"/>
    <property type="evidence" value="ECO:0007669"/>
    <property type="project" value="TreeGrafter"/>
</dbReference>
<dbReference type="AlphaFoldDB" id="A0A7R9LRC9"/>
<dbReference type="InterPro" id="IPR023214">
    <property type="entry name" value="HAD_sf"/>
</dbReference>